<feature type="transmembrane region" description="Helical" evidence="1">
    <location>
        <begin position="319"/>
        <end position="339"/>
    </location>
</feature>
<feature type="transmembrane region" description="Helical" evidence="1">
    <location>
        <begin position="351"/>
        <end position="376"/>
    </location>
</feature>
<feature type="transmembrane region" description="Helical" evidence="1">
    <location>
        <begin position="74"/>
        <end position="103"/>
    </location>
</feature>
<proteinExistence type="predicted"/>
<feature type="transmembrane region" description="Helical" evidence="1">
    <location>
        <begin position="203"/>
        <end position="231"/>
    </location>
</feature>
<dbReference type="STRING" id="71657.SAMN02982996_00187"/>
<feature type="transmembrane region" description="Helical" evidence="1">
    <location>
        <begin position="46"/>
        <end position="62"/>
    </location>
</feature>
<keyword evidence="1" id="KW-0812">Transmembrane</keyword>
<evidence type="ECO:0000313" key="2">
    <source>
        <dbReference type="EMBL" id="SDZ78290.1"/>
    </source>
</evidence>
<dbReference type="GeneID" id="97763133"/>
<keyword evidence="1" id="KW-0472">Membrane</keyword>
<gene>
    <name evidence="2" type="ORF">SAMN02982996_00187</name>
</gene>
<dbReference type="Proteomes" id="UP000187280">
    <property type="component" value="Unassembled WGS sequence"/>
</dbReference>
<dbReference type="AlphaFoldDB" id="A0A1H3VU67"/>
<feature type="transmembrane region" description="Helical" evidence="1">
    <location>
        <begin position="109"/>
        <end position="130"/>
    </location>
</feature>
<keyword evidence="1" id="KW-1133">Transmembrane helix</keyword>
<dbReference type="EMBL" id="FNQS01000001">
    <property type="protein sequence ID" value="SDZ78290.1"/>
    <property type="molecule type" value="Genomic_DNA"/>
</dbReference>
<evidence type="ECO:0000256" key="1">
    <source>
        <dbReference type="SAM" id="Phobius"/>
    </source>
</evidence>
<accession>A0A1H3VU67</accession>
<keyword evidence="3" id="KW-1185">Reference proteome</keyword>
<reference evidence="2 3" key="1">
    <citation type="submission" date="2016-10" db="EMBL/GenBank/DDBJ databases">
        <authorList>
            <person name="de Groot N.N."/>
        </authorList>
    </citation>
    <scope>NUCLEOTIDE SEQUENCE [LARGE SCALE GENOMIC DNA]</scope>
    <source>
        <strain evidence="2 3">ATCC 29281</strain>
    </source>
</reference>
<feature type="transmembrane region" description="Helical" evidence="1">
    <location>
        <begin position="174"/>
        <end position="191"/>
    </location>
</feature>
<dbReference type="eggNOG" id="ENOG5032XAZ">
    <property type="taxonomic scope" value="Bacteria"/>
</dbReference>
<feature type="transmembrane region" description="Helical" evidence="1">
    <location>
        <begin position="23"/>
        <end position="40"/>
    </location>
</feature>
<feature type="transmembrane region" description="Helical" evidence="1">
    <location>
        <begin position="137"/>
        <end position="154"/>
    </location>
</feature>
<feature type="transmembrane region" description="Helical" evidence="1">
    <location>
        <begin position="237"/>
        <end position="257"/>
    </location>
</feature>
<evidence type="ECO:0008006" key="4">
    <source>
        <dbReference type="Google" id="ProtNLM"/>
    </source>
</evidence>
<protein>
    <recommendedName>
        <fullName evidence="4">O-antigen ligase like membrane protein</fullName>
    </recommendedName>
</protein>
<name>A0A1H3VU67_9GAMM</name>
<dbReference type="RefSeq" id="WP_074727708.1">
    <property type="nucleotide sequence ID" value="NZ_FNQS01000001.1"/>
</dbReference>
<organism evidence="2 3">
    <name type="scientific">Lonsdalea quercina</name>
    <dbReference type="NCBI Taxonomy" id="71657"/>
    <lineage>
        <taxon>Bacteria</taxon>
        <taxon>Pseudomonadati</taxon>
        <taxon>Pseudomonadota</taxon>
        <taxon>Gammaproteobacteria</taxon>
        <taxon>Enterobacterales</taxon>
        <taxon>Pectobacteriaceae</taxon>
        <taxon>Lonsdalea</taxon>
    </lineage>
</organism>
<sequence length="383" mass="43561">MSIAIESNAPVVKSREGALTSTLRWLIAALFVATPLNPYISDMTVYLWLPLVFLDFHFLALLKKVNLKPTLFILLFLSFCLLIGRIDIAVKGAAISLGVIYLIKVGRPIVDKIFVCLIFSALWCVLQFIAFQFGQEYSAMLGPSAISTLLWGAYATETYTNQYVVFFLPRMSGLSREAGFFVSLLLITFIIRARDKKLTKKEILIFILAFMFSLSKVSLVLFIFLFLYLLRHYIRKIPVNITIIAFIFLSVCLANYLNVGSPDYFYDHESFAHRFSPSYLLTDMKLPNLLFGCDREYQCFNTSQPIIGFFEPKGLKPNIGLSGILVEMGLFGLATLFLASVLLKLDSYDMGILICFTQTVTLFTVDSFIILTYYYIITNKQYR</sequence>
<evidence type="ECO:0000313" key="3">
    <source>
        <dbReference type="Proteomes" id="UP000187280"/>
    </source>
</evidence>